<feature type="transmembrane region" description="Helical" evidence="10">
    <location>
        <begin position="71"/>
        <end position="89"/>
    </location>
</feature>
<keyword evidence="10" id="KW-1003">Cell membrane</keyword>
<evidence type="ECO:0000256" key="5">
    <source>
        <dbReference type="ARBA" id="ARBA00022692"/>
    </source>
</evidence>
<evidence type="ECO:0000313" key="11">
    <source>
        <dbReference type="EMBL" id="HGK63589.1"/>
    </source>
</evidence>
<dbReference type="GO" id="GO:0005886">
    <property type="term" value="C:plasma membrane"/>
    <property type="evidence" value="ECO:0007669"/>
    <property type="project" value="UniProtKB-SubCell"/>
</dbReference>
<keyword evidence="9 10" id="KW-0472">Membrane</keyword>
<feature type="transmembrane region" description="Helical" evidence="10">
    <location>
        <begin position="95"/>
        <end position="113"/>
    </location>
</feature>
<keyword evidence="3 10" id="KW-0285">Flavoprotein</keyword>
<keyword evidence="2 10" id="KW-0597">Phosphoprotein</keyword>
<evidence type="ECO:0000256" key="8">
    <source>
        <dbReference type="ARBA" id="ARBA00022989"/>
    </source>
</evidence>
<organism evidence="11">
    <name type="scientific">candidate division WOR-3 bacterium</name>
    <dbReference type="NCBI Taxonomy" id="2052148"/>
    <lineage>
        <taxon>Bacteria</taxon>
        <taxon>Bacteria division WOR-3</taxon>
    </lineage>
</organism>
<comment type="caution">
    <text evidence="11">The sequence shown here is derived from an EMBL/GenBank/DDBJ whole genome shotgun (WGS) entry which is preliminary data.</text>
</comment>
<evidence type="ECO:0000256" key="6">
    <source>
        <dbReference type="ARBA" id="ARBA00022967"/>
    </source>
</evidence>
<feature type="transmembrane region" description="Helical" evidence="10">
    <location>
        <begin position="230"/>
        <end position="246"/>
    </location>
</feature>
<dbReference type="AlphaFoldDB" id="A0A7V3ZUU8"/>
<feature type="transmembrane region" description="Helical" evidence="10">
    <location>
        <begin position="282"/>
        <end position="301"/>
    </location>
</feature>
<feature type="transmembrane region" description="Helical" evidence="10">
    <location>
        <begin position="26"/>
        <end position="59"/>
    </location>
</feature>
<comment type="similarity">
    <text evidence="10">Belongs to the NqrB/RnfD family.</text>
</comment>
<keyword evidence="5 10" id="KW-0812">Transmembrane</keyword>
<name>A0A7V3ZUU8_UNCW3</name>
<dbReference type="PANTHER" id="PTHR30578:SF0">
    <property type="entry name" value="ION-TRANSLOCATING OXIDOREDUCTASE COMPLEX SUBUNIT D"/>
    <property type="match status" value="1"/>
</dbReference>
<evidence type="ECO:0000256" key="10">
    <source>
        <dbReference type="HAMAP-Rule" id="MF_00462"/>
    </source>
</evidence>
<protein>
    <recommendedName>
        <fullName evidence="10">Ion-translocating oxidoreductase complex subunit D</fullName>
        <ecNumber evidence="10">7.-.-.-</ecNumber>
    </recommendedName>
    <alternativeName>
        <fullName evidence="10">Rnf electron transport complex subunit D</fullName>
    </alternativeName>
</protein>
<feature type="transmembrane region" description="Helical" evidence="10">
    <location>
        <begin position="195"/>
        <end position="218"/>
    </location>
</feature>
<dbReference type="GO" id="GO:0022900">
    <property type="term" value="P:electron transport chain"/>
    <property type="evidence" value="ECO:0007669"/>
    <property type="project" value="UniProtKB-UniRule"/>
</dbReference>
<proteinExistence type="inferred from homology"/>
<dbReference type="EC" id="7.-.-.-" evidence="10"/>
<gene>
    <name evidence="10" type="primary">rnfD</name>
    <name evidence="11" type="ORF">ENU74_03235</name>
</gene>
<comment type="cofactor">
    <cofactor evidence="10">
        <name>FMN</name>
        <dbReference type="ChEBI" id="CHEBI:58210"/>
    </cofactor>
</comment>
<accession>A0A7V3ZUU8</accession>
<keyword evidence="8 10" id="KW-1133">Transmembrane helix</keyword>
<evidence type="ECO:0000256" key="7">
    <source>
        <dbReference type="ARBA" id="ARBA00022982"/>
    </source>
</evidence>
<dbReference type="PANTHER" id="PTHR30578">
    <property type="entry name" value="ELECTRON TRANSPORT COMPLEX PROTEIN RNFD"/>
    <property type="match status" value="1"/>
</dbReference>
<keyword evidence="7 10" id="KW-0249">Electron transport</keyword>
<dbReference type="GO" id="GO:0055085">
    <property type="term" value="P:transmembrane transport"/>
    <property type="evidence" value="ECO:0007669"/>
    <property type="project" value="InterPro"/>
</dbReference>
<dbReference type="InterPro" id="IPR011303">
    <property type="entry name" value="RnfD_bac"/>
</dbReference>
<reference evidence="11" key="1">
    <citation type="journal article" date="2020" name="mSystems">
        <title>Genome- and Community-Level Interaction Insights into Carbon Utilization and Element Cycling Functions of Hydrothermarchaeota in Hydrothermal Sediment.</title>
        <authorList>
            <person name="Zhou Z."/>
            <person name="Liu Y."/>
            <person name="Xu W."/>
            <person name="Pan J."/>
            <person name="Luo Z.H."/>
            <person name="Li M."/>
        </authorList>
    </citation>
    <scope>NUCLEOTIDE SEQUENCE [LARGE SCALE GENOMIC DNA]</scope>
    <source>
        <strain evidence="11">SpSt-697</strain>
    </source>
</reference>
<keyword evidence="6 10" id="KW-1278">Translocase</keyword>
<evidence type="ECO:0000256" key="9">
    <source>
        <dbReference type="ARBA" id="ARBA00023136"/>
    </source>
</evidence>
<dbReference type="EMBL" id="DTDR01000084">
    <property type="protein sequence ID" value="HGK63589.1"/>
    <property type="molecule type" value="Genomic_DNA"/>
</dbReference>
<comment type="function">
    <text evidence="10">Part of a membrane-bound complex that couples electron transfer with translocation of ions across the membrane.</text>
</comment>
<dbReference type="InterPro" id="IPR004338">
    <property type="entry name" value="NqrB/RnfD"/>
</dbReference>
<comment type="subcellular location">
    <subcellularLocation>
        <location evidence="10">Cell membrane</location>
        <topology evidence="10">Multi-pass membrane protein</topology>
    </subcellularLocation>
</comment>
<evidence type="ECO:0000256" key="2">
    <source>
        <dbReference type="ARBA" id="ARBA00022553"/>
    </source>
</evidence>
<evidence type="ECO:0000256" key="4">
    <source>
        <dbReference type="ARBA" id="ARBA00022643"/>
    </source>
</evidence>
<sequence>MNKNLVISVSPHITSEINVEKIMWSVIWALIPATIGAGYFFGIQAIIIIIISVITAVFTEYLCKLFFKREINILDGSAIITGILLAFNLPPKVPYFIPIIGSFFAIFFAKQLFGGLGYNFVNPALAARAFLVVSFPQLMTSSYTAPYYGTISGFDAITQATPLTALKNAKVMLPPNEVEMLIDKASSWESLKNLFFGNVGGCLGETSAILLLIGAFYLLIKNYIDYRIPLSYLLTCFLLSLIILPIKRFPNYHLFQLLSGGLILGAFFMATDYVTTPITKKGRIIFGIGCGILTMLIRHFGGYPEGVSFSILLMNLATPLIERYTKPRVFGKKK</sequence>
<comment type="subunit">
    <text evidence="10">The complex is composed of six subunits: RnfA, RnfB, RnfC, RnfD, RnfE and RnfG.</text>
</comment>
<feature type="transmembrane region" description="Helical" evidence="10">
    <location>
        <begin position="252"/>
        <end position="270"/>
    </location>
</feature>
<feature type="modified residue" description="FMN phosphoryl threonine" evidence="10">
    <location>
        <position position="161"/>
    </location>
</feature>
<dbReference type="HAMAP" id="MF_00462">
    <property type="entry name" value="RsxD_RnfD"/>
    <property type="match status" value="1"/>
</dbReference>
<dbReference type="NCBIfam" id="TIGR01946">
    <property type="entry name" value="rnfD"/>
    <property type="match status" value="1"/>
</dbReference>
<evidence type="ECO:0000256" key="3">
    <source>
        <dbReference type="ARBA" id="ARBA00022630"/>
    </source>
</evidence>
<evidence type="ECO:0000256" key="1">
    <source>
        <dbReference type="ARBA" id="ARBA00022448"/>
    </source>
</evidence>
<dbReference type="Pfam" id="PF03116">
    <property type="entry name" value="NQR2_RnfD_RnfE"/>
    <property type="match status" value="1"/>
</dbReference>
<keyword evidence="1 10" id="KW-0813">Transport</keyword>
<keyword evidence="4 10" id="KW-0288">FMN</keyword>